<keyword evidence="2" id="KW-1185">Reference proteome</keyword>
<name>A0AA45WS86_9BACL</name>
<reference evidence="1" key="1">
    <citation type="submission" date="2017-05" db="EMBL/GenBank/DDBJ databases">
        <authorList>
            <person name="Varghese N."/>
            <person name="Submissions S."/>
        </authorList>
    </citation>
    <scope>NUCLEOTIDE SEQUENCE</scope>
    <source>
        <strain evidence="1">DSM 45262</strain>
    </source>
</reference>
<dbReference type="AlphaFoldDB" id="A0AA45WS86"/>
<evidence type="ECO:0000313" key="2">
    <source>
        <dbReference type="Proteomes" id="UP001157946"/>
    </source>
</evidence>
<evidence type="ECO:0000313" key="1">
    <source>
        <dbReference type="EMBL" id="SMP34294.1"/>
    </source>
</evidence>
<sequence length="44" mass="5327">MNKLKNQEGIIICKLRIKFYIRWIVSRMNKKAALLAFPWVYLTN</sequence>
<comment type="caution">
    <text evidence="1">The sequence shown here is derived from an EMBL/GenBank/DDBJ whole genome shotgun (WGS) entry which is preliminary data.</text>
</comment>
<organism evidence="1 2">
    <name type="scientific">Laceyella tengchongensis</name>
    <dbReference type="NCBI Taxonomy" id="574699"/>
    <lineage>
        <taxon>Bacteria</taxon>
        <taxon>Bacillati</taxon>
        <taxon>Bacillota</taxon>
        <taxon>Bacilli</taxon>
        <taxon>Bacillales</taxon>
        <taxon>Thermoactinomycetaceae</taxon>
        <taxon>Laceyella</taxon>
    </lineage>
</organism>
<dbReference type="EMBL" id="FXTU01000011">
    <property type="protein sequence ID" value="SMP34294.1"/>
    <property type="molecule type" value="Genomic_DNA"/>
</dbReference>
<gene>
    <name evidence="1" type="ORF">SAMN06265361_1115</name>
</gene>
<dbReference type="Proteomes" id="UP001157946">
    <property type="component" value="Unassembled WGS sequence"/>
</dbReference>
<accession>A0AA45WS86</accession>
<proteinExistence type="predicted"/>
<protein>
    <submittedName>
        <fullName evidence="1">Uncharacterized protein</fullName>
    </submittedName>
</protein>